<gene>
    <name evidence="5" type="ORF">S03H2_02477</name>
</gene>
<dbReference type="Pfam" id="PF01564">
    <property type="entry name" value="Spermine_synth"/>
    <property type="match status" value="1"/>
</dbReference>
<dbReference type="Gene3D" id="3.40.50.150">
    <property type="entry name" value="Vaccinia Virus protein VP39"/>
    <property type="match status" value="1"/>
</dbReference>
<organism evidence="5">
    <name type="scientific">marine sediment metagenome</name>
    <dbReference type="NCBI Taxonomy" id="412755"/>
    <lineage>
        <taxon>unclassified sequences</taxon>
        <taxon>metagenomes</taxon>
        <taxon>ecological metagenomes</taxon>
    </lineage>
</organism>
<dbReference type="AlphaFoldDB" id="X1DZ33"/>
<dbReference type="SUPFAM" id="SSF53335">
    <property type="entry name" value="S-adenosyl-L-methionine-dependent methyltransferases"/>
    <property type="match status" value="1"/>
</dbReference>
<evidence type="ECO:0000259" key="4">
    <source>
        <dbReference type="PROSITE" id="PS51006"/>
    </source>
</evidence>
<proteinExistence type="inferred from homology"/>
<keyword evidence="3" id="KW-0620">Polyamine biosynthesis</keyword>
<dbReference type="CDD" id="cd02440">
    <property type="entry name" value="AdoMet_MTases"/>
    <property type="match status" value="1"/>
</dbReference>
<dbReference type="PANTHER" id="PTHR43317:SF1">
    <property type="entry name" value="THERMOSPERMINE SYNTHASE ACAULIS5"/>
    <property type="match status" value="1"/>
</dbReference>
<dbReference type="InterPro" id="IPR029063">
    <property type="entry name" value="SAM-dependent_MTases_sf"/>
</dbReference>
<evidence type="ECO:0000256" key="3">
    <source>
        <dbReference type="ARBA" id="ARBA00023115"/>
    </source>
</evidence>
<name>X1DZ33_9ZZZZ</name>
<reference evidence="5" key="1">
    <citation type="journal article" date="2014" name="Front. Microbiol.">
        <title>High frequency of phylogenetically diverse reductive dehalogenase-homologous genes in deep subseafloor sedimentary metagenomes.</title>
        <authorList>
            <person name="Kawai M."/>
            <person name="Futagami T."/>
            <person name="Toyoda A."/>
            <person name="Takaki Y."/>
            <person name="Nishi S."/>
            <person name="Hori S."/>
            <person name="Arai W."/>
            <person name="Tsubouchi T."/>
            <person name="Morono Y."/>
            <person name="Uchiyama I."/>
            <person name="Ito T."/>
            <person name="Fujiyama A."/>
            <person name="Inagaki F."/>
            <person name="Takami H."/>
        </authorList>
    </citation>
    <scope>NUCLEOTIDE SEQUENCE</scope>
    <source>
        <strain evidence="5">Expedition CK06-06</strain>
    </source>
</reference>
<evidence type="ECO:0000256" key="2">
    <source>
        <dbReference type="ARBA" id="ARBA00022679"/>
    </source>
</evidence>
<dbReference type="InterPro" id="IPR030374">
    <property type="entry name" value="PABS"/>
</dbReference>
<dbReference type="EMBL" id="BARU01000831">
    <property type="protein sequence ID" value="GAH25527.1"/>
    <property type="molecule type" value="Genomic_DNA"/>
</dbReference>
<dbReference type="GO" id="GO:0006596">
    <property type="term" value="P:polyamine biosynthetic process"/>
    <property type="evidence" value="ECO:0007669"/>
    <property type="project" value="UniProtKB-KW"/>
</dbReference>
<keyword evidence="2" id="KW-0808">Transferase</keyword>
<protein>
    <recommendedName>
        <fullName evidence="4">PABS domain-containing protein</fullName>
    </recommendedName>
</protein>
<feature type="domain" description="PABS" evidence="4">
    <location>
        <begin position="7"/>
        <end position="250"/>
    </location>
</feature>
<comment type="caution">
    <text evidence="5">The sequence shown here is derived from an EMBL/GenBank/DDBJ whole genome shotgun (WGS) entry which is preliminary data.</text>
</comment>
<accession>X1DZ33</accession>
<dbReference type="PROSITE" id="PS51006">
    <property type="entry name" value="PABS_2"/>
    <property type="match status" value="1"/>
</dbReference>
<evidence type="ECO:0000256" key="1">
    <source>
        <dbReference type="ARBA" id="ARBA00007867"/>
    </source>
</evidence>
<sequence>MRVRVMAGIATLAALVTILAAIPGASSEDLIVRYDRESRYYRIQVVDYPAKGRRCLYFSKSRGIQSSMILADPARLDLKYSQTMIAALALHREPREVLLIGLGGASIPKFLQKYFPELELDIVELDPDVVRVCQDYFEFRGNAKTRVFVMDGRMYLKRAEKQYDLILLDAYAADHMPFHLTTVEFIQLVKSHLKPGGVVASNLWEKAINRFYLAELKTFQATFPQIYLLPAAQSGNIVVFGTMSEEPVTRKDWVLRADERVRGLDIGFDLADLIGREYRCLTDRKIDEAVLTDDKAPVNTLRHEHPKHFEEEGASP</sequence>
<dbReference type="GO" id="GO:0016740">
    <property type="term" value="F:transferase activity"/>
    <property type="evidence" value="ECO:0007669"/>
    <property type="project" value="UniProtKB-KW"/>
</dbReference>
<evidence type="ECO:0000313" key="5">
    <source>
        <dbReference type="EMBL" id="GAH25527.1"/>
    </source>
</evidence>
<comment type="similarity">
    <text evidence="1">Belongs to the spermidine/spermine synthase family.</text>
</comment>
<dbReference type="PANTHER" id="PTHR43317">
    <property type="entry name" value="THERMOSPERMINE SYNTHASE ACAULIS5"/>
    <property type="match status" value="1"/>
</dbReference>
<dbReference type="NCBIfam" id="NF037959">
    <property type="entry name" value="MFS_SpdSyn"/>
    <property type="match status" value="1"/>
</dbReference>